<name>A0A0K0XV38_9GAMM</name>
<sequence>MELDKLNVALDAGLEGYLMRIRPRDLQLGHFVVRMSLPWRETPFPLEGVLISQDSERKWVLDHCEWVDIDLDRSPNKYRPAQGYGAFQYQSKGLSDKQVRRCEAAREQRITRETLAESKKLYTGLASEVDRLVADFSGDGEIDVEGARGVIGDIAGSLSENVAALAWLIRIKEADQYTAQHCINVAILCIALSHAAGWEREKVEEAGLAGLLHDLGKTRLSQRILNKPGRLTDREFEHVKAHSMLGFQMLKSDPDVSDEVRMAVRHHHERPDGRGYPDALSGDEIPDLARLVSIIDAYDAITSDRVYDPARSHHEALGILYKERGRQFDGNLVEVFIRLMGWVAYGTLVRLTDDELAVVLEARSGRGLYPLVRRVRSDGNGGHRLGDELDLHQLKLEQGPECLRVAEVLPDGARGVKVRELIAQF</sequence>
<dbReference type="KEGG" id="wma:WM2015_1113"/>
<dbReference type="PANTHER" id="PTHR43155">
    <property type="entry name" value="CYCLIC DI-GMP PHOSPHODIESTERASE PA4108-RELATED"/>
    <property type="match status" value="1"/>
</dbReference>
<keyword evidence="2" id="KW-1185">Reference proteome</keyword>
<evidence type="ECO:0000313" key="2">
    <source>
        <dbReference type="Proteomes" id="UP000066624"/>
    </source>
</evidence>
<dbReference type="InterPro" id="IPR003607">
    <property type="entry name" value="HD/PDEase_dom"/>
</dbReference>
<dbReference type="SMART" id="SM00471">
    <property type="entry name" value="HDc"/>
    <property type="match status" value="1"/>
</dbReference>
<dbReference type="InterPro" id="IPR006675">
    <property type="entry name" value="HDIG_dom"/>
</dbReference>
<dbReference type="RefSeq" id="WP_049725124.1">
    <property type="nucleotide sequence ID" value="NZ_CP012154.1"/>
</dbReference>
<gene>
    <name evidence="1" type="ORF">WM2015_1113</name>
</gene>
<dbReference type="SUPFAM" id="SSF109604">
    <property type="entry name" value="HD-domain/PDEase-like"/>
    <property type="match status" value="1"/>
</dbReference>
<dbReference type="AlphaFoldDB" id="A0A0K0XV38"/>
<dbReference type="PROSITE" id="PS51831">
    <property type="entry name" value="HD"/>
    <property type="match status" value="1"/>
</dbReference>
<dbReference type="STRING" id="1579979.WM2015_1113"/>
<dbReference type="Gene3D" id="1.10.3210.10">
    <property type="entry name" value="Hypothetical protein af1432"/>
    <property type="match status" value="1"/>
</dbReference>
<dbReference type="EMBL" id="CP012154">
    <property type="protein sequence ID" value="AKS41487.1"/>
    <property type="molecule type" value="Genomic_DNA"/>
</dbReference>
<dbReference type="InterPro" id="IPR021812">
    <property type="entry name" value="DUF3391"/>
</dbReference>
<dbReference type="GO" id="GO:0008081">
    <property type="term" value="F:phosphoric diester hydrolase activity"/>
    <property type="evidence" value="ECO:0007669"/>
    <property type="project" value="UniProtKB-ARBA"/>
</dbReference>
<dbReference type="InterPro" id="IPR006674">
    <property type="entry name" value="HD_domain"/>
</dbReference>
<proteinExistence type="predicted"/>
<dbReference type="PROSITE" id="PS51832">
    <property type="entry name" value="HD_GYP"/>
    <property type="match status" value="1"/>
</dbReference>
<dbReference type="Pfam" id="PF13487">
    <property type="entry name" value="HD_5"/>
    <property type="match status" value="1"/>
</dbReference>
<reference evidence="1 2" key="1">
    <citation type="submission" date="2015-07" db="EMBL/GenBank/DDBJ databases">
        <authorList>
            <person name="Noorani M."/>
        </authorList>
    </citation>
    <scope>NUCLEOTIDE SEQUENCE [LARGE SCALE GENOMIC DNA]</scope>
    <source>
        <strain evidence="1 2">KCTC 42284</strain>
    </source>
</reference>
<dbReference type="OrthoDB" id="9802066at2"/>
<accession>A0A0K0XV38</accession>
<dbReference type="InterPro" id="IPR037522">
    <property type="entry name" value="HD_GYP_dom"/>
</dbReference>
<organism evidence="1 2">
    <name type="scientific">Wenzhouxiangella marina</name>
    <dbReference type="NCBI Taxonomy" id="1579979"/>
    <lineage>
        <taxon>Bacteria</taxon>
        <taxon>Pseudomonadati</taxon>
        <taxon>Pseudomonadota</taxon>
        <taxon>Gammaproteobacteria</taxon>
        <taxon>Chromatiales</taxon>
        <taxon>Wenzhouxiangellaceae</taxon>
        <taxon>Wenzhouxiangella</taxon>
    </lineage>
</organism>
<dbReference type="Pfam" id="PF11871">
    <property type="entry name" value="DUF3391"/>
    <property type="match status" value="1"/>
</dbReference>
<dbReference type="PANTHER" id="PTHR43155:SF2">
    <property type="entry name" value="CYCLIC DI-GMP PHOSPHODIESTERASE PA4108"/>
    <property type="match status" value="1"/>
</dbReference>
<evidence type="ECO:0000313" key="1">
    <source>
        <dbReference type="EMBL" id="AKS41487.1"/>
    </source>
</evidence>
<dbReference type="NCBIfam" id="TIGR00277">
    <property type="entry name" value="HDIG"/>
    <property type="match status" value="1"/>
</dbReference>
<protein>
    <submittedName>
        <fullName evidence="1">HD-GYP domain</fullName>
    </submittedName>
</protein>
<dbReference type="Proteomes" id="UP000066624">
    <property type="component" value="Chromosome"/>
</dbReference>
<dbReference type="CDD" id="cd00077">
    <property type="entry name" value="HDc"/>
    <property type="match status" value="1"/>
</dbReference>